<feature type="domain" description="C2H2-type" evidence="4">
    <location>
        <begin position="268"/>
        <end position="296"/>
    </location>
</feature>
<evidence type="ECO:0000256" key="1">
    <source>
        <dbReference type="PROSITE-ProRule" id="PRU00042"/>
    </source>
</evidence>
<feature type="region of interest" description="Disordered" evidence="3">
    <location>
        <begin position="123"/>
        <end position="142"/>
    </location>
</feature>
<dbReference type="InterPro" id="IPR013087">
    <property type="entry name" value="Znf_C2H2_type"/>
</dbReference>
<dbReference type="GO" id="GO:0003700">
    <property type="term" value="F:DNA-binding transcription factor activity"/>
    <property type="evidence" value="ECO:0007669"/>
    <property type="project" value="InterPro"/>
</dbReference>
<dbReference type="InterPro" id="IPR004827">
    <property type="entry name" value="bZIP"/>
</dbReference>
<dbReference type="PANTHER" id="PTHR37616:SF2">
    <property type="entry name" value="BZIP DOMAIN-CONTAINING PROTEIN"/>
    <property type="match status" value="1"/>
</dbReference>
<feature type="region of interest" description="Disordered" evidence="3">
    <location>
        <begin position="152"/>
        <end position="204"/>
    </location>
</feature>
<evidence type="ECO:0000313" key="5">
    <source>
        <dbReference type="EMBL" id="GBG34851.1"/>
    </source>
</evidence>
<feature type="region of interest" description="Disordered" evidence="3">
    <location>
        <begin position="328"/>
        <end position="369"/>
    </location>
</feature>
<feature type="region of interest" description="Disordered" evidence="3">
    <location>
        <begin position="1"/>
        <end position="60"/>
    </location>
</feature>
<accession>A0A2R5H1Z7</accession>
<feature type="compositionally biased region" description="Polar residues" evidence="3">
    <location>
        <begin position="123"/>
        <end position="135"/>
    </location>
</feature>
<evidence type="ECO:0000313" key="6">
    <source>
        <dbReference type="Proteomes" id="UP000241890"/>
    </source>
</evidence>
<dbReference type="Gene3D" id="1.20.5.170">
    <property type="match status" value="1"/>
</dbReference>
<dbReference type="SMART" id="SM00338">
    <property type="entry name" value="BRLZ"/>
    <property type="match status" value="2"/>
</dbReference>
<reference evidence="5 6" key="1">
    <citation type="submission" date="2017-12" db="EMBL/GenBank/DDBJ databases">
        <title>Sequencing, de novo assembly and annotation of complete genome of a new Thraustochytrid species, strain FCC1311.</title>
        <authorList>
            <person name="Sedici K."/>
            <person name="Godart F."/>
            <person name="Aiese Cigliano R."/>
            <person name="Sanseverino W."/>
            <person name="Barakat M."/>
            <person name="Ortet P."/>
            <person name="Marechal E."/>
            <person name="Cagnac O."/>
            <person name="Amato A."/>
        </authorList>
    </citation>
    <scope>NUCLEOTIDE SEQUENCE [LARGE SCALE GENOMIC DNA]</scope>
</reference>
<dbReference type="AlphaFoldDB" id="A0A2R5H1Z7"/>
<dbReference type="InParanoid" id="A0A2R5H1Z7"/>
<feature type="compositionally biased region" description="Polar residues" evidence="3">
    <location>
        <begin position="328"/>
        <end position="337"/>
    </location>
</feature>
<proteinExistence type="predicted"/>
<keyword evidence="6" id="KW-1185">Reference proteome</keyword>
<organism evidence="5 6">
    <name type="scientific">Hondaea fermentalgiana</name>
    <dbReference type="NCBI Taxonomy" id="2315210"/>
    <lineage>
        <taxon>Eukaryota</taxon>
        <taxon>Sar</taxon>
        <taxon>Stramenopiles</taxon>
        <taxon>Bigyra</taxon>
        <taxon>Labyrinthulomycetes</taxon>
        <taxon>Thraustochytrida</taxon>
        <taxon>Thraustochytriidae</taxon>
        <taxon>Hondaea</taxon>
    </lineage>
</organism>
<dbReference type="GO" id="GO:0008270">
    <property type="term" value="F:zinc ion binding"/>
    <property type="evidence" value="ECO:0007669"/>
    <property type="project" value="UniProtKB-KW"/>
</dbReference>
<sequence length="690" mass="72656">MGAADAVDAARLSSNPSPANVSSRPMSHQQTLESLAAKLAASQRNSASMSSFGTNNTNGGIPASADSFAVLQNLLNSHARAHPQQQHHLQPHQSAPTFTTQQGPSSLTTTSSSALLDYLAQLKQNQSQPQHQSSAGDYPESLNNSLSALLLQQQRPQQQQHSMTKIEPSSSGNDDTEDEAGRLSSSRNRGIKRSTSGEPDKTKARLARNRMTARLRRERKKQEAEVLTKLVAALRLRAKELQAALDKLPKADLAKARSVIEFFGEPPLACLFCSRTFVERRLLDEHLCLNHSAEIKAREQFLVESKAFGTGETGKDESIESMSMSLASITAGGSPSPSKDGDLSESEDGVPLSEMSHEERKKRRLKRNAASARLCRQRKKLYTENLRSQLPGLRHKVRAMEAALPDDVVQKIQAASPLPAFIADQDTDDMMAVGDGSVGLSGPASPMAGRALSVDGDATSPASVPGMGSPELSAARAPTSALAALTDKFRLSDASMPAFSAGVSANKKPRACSMDSSSTAGSAAFAMMSSASETGEGTPDSLLSVNIPPLNGWGKPSSRGRAGSKDPSGGSCSPTKRRRTSAEPALKQLAGMSLSAPTLPIPPSHQRVLSSVGPMLSSTTPSSTMGPSTAITSALAATNSASLAPLLQSMVAAGKLNGAKTEYASDPEVMSAAIGLQKLVQQQRLASSSF</sequence>
<feature type="compositionally biased region" description="Polar residues" evidence="3">
    <location>
        <begin position="183"/>
        <end position="197"/>
    </location>
</feature>
<keyword evidence="1" id="KW-0479">Metal-binding</keyword>
<name>A0A2R5H1Z7_9STRA</name>
<comment type="caution">
    <text evidence="5">The sequence shown here is derived from an EMBL/GenBank/DDBJ whole genome shotgun (WGS) entry which is preliminary data.</text>
</comment>
<feature type="compositionally biased region" description="Low complexity" evidence="3">
    <location>
        <begin position="152"/>
        <end position="162"/>
    </location>
</feature>
<feature type="region of interest" description="Disordered" evidence="3">
    <location>
        <begin position="530"/>
        <end position="583"/>
    </location>
</feature>
<dbReference type="EMBL" id="BEYU01000221">
    <property type="protein sequence ID" value="GBG34851.1"/>
    <property type="molecule type" value="Genomic_DNA"/>
</dbReference>
<dbReference type="Proteomes" id="UP000241890">
    <property type="component" value="Unassembled WGS sequence"/>
</dbReference>
<keyword evidence="2" id="KW-0175">Coiled coil</keyword>
<feature type="compositionally biased region" description="Polar residues" evidence="3">
    <location>
        <begin position="12"/>
        <end position="33"/>
    </location>
</feature>
<dbReference type="InterPro" id="IPR046347">
    <property type="entry name" value="bZIP_sf"/>
</dbReference>
<evidence type="ECO:0000256" key="3">
    <source>
        <dbReference type="SAM" id="MobiDB-lite"/>
    </source>
</evidence>
<dbReference type="PROSITE" id="PS00028">
    <property type="entry name" value="ZINC_FINGER_C2H2_1"/>
    <property type="match status" value="1"/>
</dbReference>
<gene>
    <name evidence="5" type="ORF">FCC1311_110732</name>
</gene>
<feature type="compositionally biased region" description="Polar residues" evidence="3">
    <location>
        <begin position="42"/>
        <end position="59"/>
    </location>
</feature>
<dbReference type="PROSITE" id="PS50157">
    <property type="entry name" value="ZINC_FINGER_C2H2_2"/>
    <property type="match status" value="1"/>
</dbReference>
<keyword evidence="1" id="KW-0863">Zinc-finger</keyword>
<evidence type="ECO:0000256" key="2">
    <source>
        <dbReference type="SAM" id="Coils"/>
    </source>
</evidence>
<dbReference type="PANTHER" id="PTHR37616">
    <property type="entry name" value="BZIP TRANSCRIPTION FACTOR 60-LIKE"/>
    <property type="match status" value="1"/>
</dbReference>
<dbReference type="CDD" id="cd14686">
    <property type="entry name" value="bZIP"/>
    <property type="match status" value="2"/>
</dbReference>
<feature type="compositionally biased region" description="Low complexity" evidence="3">
    <location>
        <begin position="82"/>
        <end position="96"/>
    </location>
</feature>
<feature type="region of interest" description="Disordered" evidence="3">
    <location>
        <begin position="79"/>
        <end position="110"/>
    </location>
</feature>
<keyword evidence="1" id="KW-0862">Zinc</keyword>
<evidence type="ECO:0000259" key="4">
    <source>
        <dbReference type="PROSITE" id="PS50157"/>
    </source>
</evidence>
<feature type="coiled-coil region" evidence="2">
    <location>
        <begin position="217"/>
        <end position="244"/>
    </location>
</feature>
<dbReference type="SUPFAM" id="SSF57959">
    <property type="entry name" value="Leucine zipper domain"/>
    <property type="match status" value="1"/>
</dbReference>
<protein>
    <recommendedName>
        <fullName evidence="4">C2H2-type domain-containing protein</fullName>
    </recommendedName>
</protein>